<feature type="binding site" evidence="4">
    <location>
        <begin position="160"/>
        <end position="162"/>
    </location>
    <ligand>
        <name>FAD</name>
        <dbReference type="ChEBI" id="CHEBI:57692"/>
    </ligand>
</feature>
<dbReference type="InterPro" id="IPR036188">
    <property type="entry name" value="FAD/NAD-bd_sf"/>
</dbReference>
<protein>
    <submittedName>
        <fullName evidence="8">Pyridine nucleotide-disulfide oxidoreductase</fullName>
    </submittedName>
</protein>
<evidence type="ECO:0000256" key="4">
    <source>
        <dbReference type="PIRSR" id="PIRSR000350-3"/>
    </source>
</evidence>
<dbReference type="InterPro" id="IPR016156">
    <property type="entry name" value="FAD/NAD-linked_Rdtase_dimer_sf"/>
</dbReference>
<dbReference type="SUPFAM" id="SSF51905">
    <property type="entry name" value="FAD/NAD(P)-binding domain"/>
    <property type="match status" value="1"/>
</dbReference>
<feature type="binding site" evidence="4">
    <location>
        <position position="68"/>
    </location>
    <ligand>
        <name>FAD</name>
        <dbReference type="ChEBI" id="CHEBI:57692"/>
    </ligand>
</feature>
<dbReference type="RefSeq" id="WP_110125146.1">
    <property type="nucleotide sequence ID" value="NZ_QHLY01000004.1"/>
</dbReference>
<name>A0A317ZZV1_9MICO</name>
<keyword evidence="9" id="KW-1185">Reference proteome</keyword>
<dbReference type="Gene3D" id="3.50.50.60">
    <property type="entry name" value="FAD/NAD(P)-binding domain"/>
    <property type="match status" value="2"/>
</dbReference>
<dbReference type="Proteomes" id="UP000246722">
    <property type="component" value="Unassembled WGS sequence"/>
</dbReference>
<dbReference type="InterPro" id="IPR001100">
    <property type="entry name" value="Pyr_nuc-diS_OxRdtase"/>
</dbReference>
<dbReference type="EMBL" id="QHLY01000004">
    <property type="protein sequence ID" value="PXA72818.1"/>
    <property type="molecule type" value="Genomic_DNA"/>
</dbReference>
<organism evidence="8 9">
    <name type="scientific">Cryobacterium arcticum</name>
    <dbReference type="NCBI Taxonomy" id="670052"/>
    <lineage>
        <taxon>Bacteria</taxon>
        <taxon>Bacillati</taxon>
        <taxon>Actinomycetota</taxon>
        <taxon>Actinomycetes</taxon>
        <taxon>Micrococcales</taxon>
        <taxon>Microbacteriaceae</taxon>
        <taxon>Cryobacterium</taxon>
    </lineage>
</organism>
<dbReference type="Pfam" id="PF02852">
    <property type="entry name" value="Pyr_redox_dim"/>
    <property type="match status" value="1"/>
</dbReference>
<reference evidence="8 9" key="1">
    <citation type="submission" date="2018-05" db="EMBL/GenBank/DDBJ databases">
        <title>Genetic diversity of glacier-inhabiting Cryobacterium bacteria in China and description of Cryobacterium mengkeensis sp. nov. and Arthrobacter glacialis sp. nov.</title>
        <authorList>
            <person name="Liu Q."/>
            <person name="Xin Y.-H."/>
        </authorList>
    </citation>
    <scope>NUCLEOTIDE SEQUENCE [LARGE SCALE GENOMIC DNA]</scope>
    <source>
        <strain evidence="8 9">SK-1</strain>
    </source>
</reference>
<sequence>MSDADSTQTSTSAPAAGESRSYDVIVIGAGAVGENVADRTAQAGLKTLVIESELVGGECSYWACMPSKALLRSGAVLAAARRVGGAKEAVTGQLDVAAVLRRRTEMTHDWNDSSQVDWLDSAGIELLRGHARLSGIREVTVDTAEGTVVVTATHAVVLSTGSSALLPDIDGLADVNPWTSRDATSVTHLPDSLAVIGGGVVAVEMAAAYRSLGVDVTLLVRSSLLRDQEPFAGELVGAALTEAGITVLTGASPTAARRIETGQVALVLADGRSVVADEVLVATGRIPRTQDLGVDTVGLTPGDWVSVDDTLLVQGDSPALAGDWLYATGDLNHRALLTHQGKYQARAAGDVIAARAAGHTVDDAPWGTHVATADHAAVPQVTFTDPEVASVGLTAAAAEKAGFRIRVLDYDLANVAGASIQADGYTGQVRAIVDLDREVLIGVTFVGAAVGELLHAATIAVVGEVPLNRLWHAVPSYPTLSEVWLRLLETYGRPTGGSSQTD</sequence>
<comment type="cofactor">
    <cofactor evidence="4">
        <name>FAD</name>
        <dbReference type="ChEBI" id="CHEBI:57692"/>
    </cofactor>
    <text evidence="4">Binds 1 FAD per subunit.</text>
</comment>
<dbReference type="InterPro" id="IPR023753">
    <property type="entry name" value="FAD/NAD-binding_dom"/>
</dbReference>
<feature type="binding site" evidence="4">
    <location>
        <position position="330"/>
    </location>
    <ligand>
        <name>FAD</name>
        <dbReference type="ChEBI" id="CHEBI:57692"/>
    </ligand>
</feature>
<feature type="disulfide bond" description="Redox-active" evidence="5">
    <location>
        <begin position="59"/>
        <end position="64"/>
    </location>
</feature>
<feature type="domain" description="FAD/NAD(P)-binding" evidence="7">
    <location>
        <begin position="22"/>
        <end position="334"/>
    </location>
</feature>
<dbReference type="PANTHER" id="PTHR43014:SF2">
    <property type="entry name" value="MERCURIC REDUCTASE"/>
    <property type="match status" value="1"/>
</dbReference>
<gene>
    <name evidence="8" type="ORF">CTB96_01160</name>
</gene>
<feature type="binding site" evidence="4">
    <location>
        <begin position="197"/>
        <end position="204"/>
    </location>
    <ligand>
        <name>NAD(+)</name>
        <dbReference type="ChEBI" id="CHEBI:57540"/>
    </ligand>
</feature>
<dbReference type="Gene3D" id="3.30.390.30">
    <property type="match status" value="1"/>
</dbReference>
<evidence type="ECO:0000256" key="5">
    <source>
        <dbReference type="PIRSR" id="PIRSR000350-4"/>
    </source>
</evidence>
<dbReference type="OrthoDB" id="9800167at2"/>
<keyword evidence="4" id="KW-0520">NAD</keyword>
<evidence type="ECO:0000256" key="3">
    <source>
        <dbReference type="ARBA" id="ARBA00022827"/>
    </source>
</evidence>
<keyword evidence="3 4" id="KW-0274">FAD</keyword>
<evidence type="ECO:0000259" key="7">
    <source>
        <dbReference type="Pfam" id="PF07992"/>
    </source>
</evidence>
<evidence type="ECO:0000256" key="1">
    <source>
        <dbReference type="ARBA" id="ARBA00007532"/>
    </source>
</evidence>
<evidence type="ECO:0000313" key="9">
    <source>
        <dbReference type="Proteomes" id="UP000246722"/>
    </source>
</evidence>
<feature type="domain" description="Pyridine nucleotide-disulphide oxidoreductase dimerisation" evidence="6">
    <location>
        <begin position="378"/>
        <end position="484"/>
    </location>
</feature>
<dbReference type="Pfam" id="PF07992">
    <property type="entry name" value="Pyr_redox_2"/>
    <property type="match status" value="1"/>
</dbReference>
<comment type="caution">
    <text evidence="8">The sequence shown here is derived from an EMBL/GenBank/DDBJ whole genome shotgun (WGS) entry which is preliminary data.</text>
</comment>
<dbReference type="PIRSF" id="PIRSF000350">
    <property type="entry name" value="Mercury_reductase_MerA"/>
    <property type="match status" value="1"/>
</dbReference>
<dbReference type="GO" id="GO:0003955">
    <property type="term" value="F:NAD(P)H dehydrogenase (quinone) activity"/>
    <property type="evidence" value="ECO:0007669"/>
    <property type="project" value="TreeGrafter"/>
</dbReference>
<dbReference type="AlphaFoldDB" id="A0A317ZZV1"/>
<dbReference type="SUPFAM" id="SSF55424">
    <property type="entry name" value="FAD/NAD-linked reductases, dimerisation (C-terminal) domain"/>
    <property type="match status" value="1"/>
</dbReference>
<dbReference type="PRINTS" id="PR00368">
    <property type="entry name" value="FADPNR"/>
</dbReference>
<proteinExistence type="inferred from homology"/>
<evidence type="ECO:0000256" key="2">
    <source>
        <dbReference type="ARBA" id="ARBA00022630"/>
    </source>
</evidence>
<keyword evidence="4" id="KW-0547">Nucleotide-binding</keyword>
<accession>A0A317ZZV1</accession>
<dbReference type="PRINTS" id="PR00411">
    <property type="entry name" value="PNDRDTASEI"/>
</dbReference>
<dbReference type="PANTHER" id="PTHR43014">
    <property type="entry name" value="MERCURIC REDUCTASE"/>
    <property type="match status" value="1"/>
</dbReference>
<comment type="similarity">
    <text evidence="1">Belongs to the class-I pyridine nucleotide-disulfide oxidoreductase family.</text>
</comment>
<keyword evidence="2" id="KW-0285">Flavoprotein</keyword>
<feature type="binding site" evidence="4">
    <location>
        <position position="284"/>
    </location>
    <ligand>
        <name>NAD(+)</name>
        <dbReference type="ChEBI" id="CHEBI:57540"/>
    </ligand>
</feature>
<dbReference type="InterPro" id="IPR004099">
    <property type="entry name" value="Pyr_nucl-diS_OxRdtase_dimer"/>
</dbReference>
<evidence type="ECO:0000313" key="8">
    <source>
        <dbReference type="EMBL" id="PXA72818.1"/>
    </source>
</evidence>
<evidence type="ECO:0000259" key="6">
    <source>
        <dbReference type="Pfam" id="PF02852"/>
    </source>
</evidence>
<dbReference type="GO" id="GO:0050660">
    <property type="term" value="F:flavin adenine dinucleotide binding"/>
    <property type="evidence" value="ECO:0007669"/>
    <property type="project" value="TreeGrafter"/>
</dbReference>